<gene>
    <name evidence="14" type="ORF">ACJIZ3_020445</name>
</gene>
<keyword evidence="5" id="KW-0433">Leucine-rich repeat</keyword>
<keyword evidence="9" id="KW-0611">Plant defense</keyword>
<keyword evidence="15" id="KW-1185">Reference proteome</keyword>
<dbReference type="InterPro" id="IPR044974">
    <property type="entry name" value="Disease_R_plants"/>
</dbReference>
<feature type="domain" description="Disease resistance R13L4/SHOC-2-like LRR" evidence="13">
    <location>
        <begin position="364"/>
        <end position="648"/>
    </location>
</feature>
<dbReference type="Pfam" id="PF23598">
    <property type="entry name" value="LRR_14"/>
    <property type="match status" value="1"/>
</dbReference>
<keyword evidence="6" id="KW-0381">Hypersensitive response</keyword>
<dbReference type="Pfam" id="PF23559">
    <property type="entry name" value="WHD_DRP"/>
    <property type="match status" value="1"/>
</dbReference>
<dbReference type="Gene3D" id="3.80.10.10">
    <property type="entry name" value="Ribonuclease Inhibitor"/>
    <property type="match status" value="1"/>
</dbReference>
<dbReference type="PRINTS" id="PR00364">
    <property type="entry name" value="DISEASERSIST"/>
</dbReference>
<dbReference type="PANTHER" id="PTHR23155:SF1152">
    <property type="entry name" value="AAA+ ATPASE DOMAIN-CONTAINING PROTEIN"/>
    <property type="match status" value="1"/>
</dbReference>
<dbReference type="GO" id="GO:0005524">
    <property type="term" value="F:ATP binding"/>
    <property type="evidence" value="ECO:0007669"/>
    <property type="project" value="UniProtKB-KW"/>
</dbReference>
<dbReference type="Pfam" id="PF00931">
    <property type="entry name" value="NB-ARC"/>
    <property type="match status" value="1"/>
</dbReference>
<dbReference type="GO" id="GO:0005737">
    <property type="term" value="C:cytoplasm"/>
    <property type="evidence" value="ECO:0007669"/>
    <property type="project" value="UniProtKB-SubCell"/>
</dbReference>
<dbReference type="GO" id="GO:0009626">
    <property type="term" value="P:plant-type hypersensitive response"/>
    <property type="evidence" value="ECO:0007669"/>
    <property type="project" value="UniProtKB-KW"/>
</dbReference>
<evidence type="ECO:0000259" key="13">
    <source>
        <dbReference type="Pfam" id="PF23598"/>
    </source>
</evidence>
<dbReference type="InterPro" id="IPR036388">
    <property type="entry name" value="WH-like_DNA-bd_sf"/>
</dbReference>
<dbReference type="InterPro" id="IPR055414">
    <property type="entry name" value="LRR_R13L4/SHOC2-like"/>
</dbReference>
<protein>
    <recommendedName>
        <fullName evidence="16">NB-ARC domain-containing protein</fullName>
    </recommendedName>
</protein>
<dbReference type="EMBL" id="JBJXBP010000006">
    <property type="protein sequence ID" value="KAL3824416.1"/>
    <property type="molecule type" value="Genomic_DNA"/>
</dbReference>
<dbReference type="InterPro" id="IPR032675">
    <property type="entry name" value="LRR_dom_sf"/>
</dbReference>
<evidence type="ECO:0000256" key="3">
    <source>
        <dbReference type="ARBA" id="ARBA00008894"/>
    </source>
</evidence>
<organism evidence="14 15">
    <name type="scientific">Penstemon smallii</name>
    <dbReference type="NCBI Taxonomy" id="265156"/>
    <lineage>
        <taxon>Eukaryota</taxon>
        <taxon>Viridiplantae</taxon>
        <taxon>Streptophyta</taxon>
        <taxon>Embryophyta</taxon>
        <taxon>Tracheophyta</taxon>
        <taxon>Spermatophyta</taxon>
        <taxon>Magnoliopsida</taxon>
        <taxon>eudicotyledons</taxon>
        <taxon>Gunneridae</taxon>
        <taxon>Pentapetalae</taxon>
        <taxon>asterids</taxon>
        <taxon>lamiids</taxon>
        <taxon>Lamiales</taxon>
        <taxon>Plantaginaceae</taxon>
        <taxon>Cheloneae</taxon>
        <taxon>Penstemon</taxon>
    </lineage>
</organism>
<dbReference type="AlphaFoldDB" id="A0ABD3SJ53"/>
<dbReference type="Gene3D" id="3.40.50.300">
    <property type="entry name" value="P-loop containing nucleotide triphosphate hydrolases"/>
    <property type="match status" value="1"/>
</dbReference>
<evidence type="ECO:0000259" key="12">
    <source>
        <dbReference type="Pfam" id="PF23559"/>
    </source>
</evidence>
<evidence type="ECO:0000256" key="4">
    <source>
        <dbReference type="ARBA" id="ARBA00022490"/>
    </source>
</evidence>
<dbReference type="Gene3D" id="1.10.8.430">
    <property type="entry name" value="Helical domain of apoptotic protease-activating factors"/>
    <property type="match status" value="1"/>
</dbReference>
<evidence type="ECO:0000256" key="7">
    <source>
        <dbReference type="ARBA" id="ARBA00022737"/>
    </source>
</evidence>
<evidence type="ECO:0000313" key="14">
    <source>
        <dbReference type="EMBL" id="KAL3824416.1"/>
    </source>
</evidence>
<evidence type="ECO:0000256" key="8">
    <source>
        <dbReference type="ARBA" id="ARBA00022741"/>
    </source>
</evidence>
<dbReference type="SUPFAM" id="SSF52058">
    <property type="entry name" value="L domain-like"/>
    <property type="match status" value="1"/>
</dbReference>
<sequence length="685" mass="79638">MGGIGKTTLARNIFDDSLITYHFHTRVWVTISQKYHVREILLSILKSTNAITDKLNQEMDEEVIAEYVYKRLKGMRYLIVLDDMWSTEAWDDLKRVFPDDDNGSRIILTTRLFDLAVYTNSFGHQMGFLNEDQSWKLLRKKVFGEEYCPLYLKKIGKLIAKNCQGLPLAIVVVAGLLSKAKRNKYHWENIARNVSLAVRENDEHFSKIISLSYIHLPHHLKACFLYFGAFPEDYEIPVFKLVNLWIAEGFLKPKESKSLEEVAEEYLNDLVKRNLVLVTKKRSNGKFKFCSIHDLLRDVCIQKARGEDFLHVMDVIQKDIRKKRRLCFSKCLEWYHFKNADKYTTNSSPARSIFCYLYTDKVIGFKLLRILDVLETIFQTFPIEILILFHLRYISFTNGFISSLPPSLSKLQNLQTLIIGSSMSFRTRDPMLIVPFQIWEMPKLRHLVFLNITLPPVLVESPVLENLQTLSRVRNFKFTNKVTEMIPNLKKLKVFYTGQSCKQRSEYDLDNLVHFHHLETLNLKFNPSSDWWKEPFPIKFGLPLTLKKLTLSGCGLSWKDTSVMGSLPNLEVLKLRSLSVMGSEWDPIEGEFSQLKILLMEWLDLKYWRAYNNHFPSLEKLRISHCSGLEGIPSEIGDIPTLQVIEVDCSDLAVDSAKLILEEQQSLGNDVLQVRIGSHLEQDFW</sequence>
<evidence type="ECO:0008006" key="16">
    <source>
        <dbReference type="Google" id="ProtNLM"/>
    </source>
</evidence>
<accession>A0ABD3SJ53</accession>
<comment type="caution">
    <text evidence="14">The sequence shown here is derived from an EMBL/GenBank/DDBJ whole genome shotgun (WGS) entry which is preliminary data.</text>
</comment>
<dbReference type="InterPro" id="IPR027417">
    <property type="entry name" value="P-loop_NTPase"/>
</dbReference>
<keyword evidence="10" id="KW-0067">ATP-binding</keyword>
<comment type="subcellular location">
    <subcellularLocation>
        <location evidence="2">Cytoplasm</location>
    </subcellularLocation>
</comment>
<dbReference type="FunFam" id="1.10.10.10:FF:000322">
    <property type="entry name" value="Probable disease resistance protein At1g63360"/>
    <property type="match status" value="1"/>
</dbReference>
<keyword evidence="7" id="KW-0677">Repeat</keyword>
<proteinExistence type="inferred from homology"/>
<name>A0ABD3SJ53_9LAMI</name>
<keyword evidence="8" id="KW-0547">Nucleotide-binding</keyword>
<dbReference type="InterPro" id="IPR042197">
    <property type="entry name" value="Apaf_helical"/>
</dbReference>
<evidence type="ECO:0000256" key="9">
    <source>
        <dbReference type="ARBA" id="ARBA00022821"/>
    </source>
</evidence>
<feature type="domain" description="Disease resistance protein winged helix" evidence="12">
    <location>
        <begin position="230"/>
        <end position="299"/>
    </location>
</feature>
<dbReference type="FunFam" id="3.40.50.300:FF:001091">
    <property type="entry name" value="Probable disease resistance protein At1g61300"/>
    <property type="match status" value="1"/>
</dbReference>
<dbReference type="InterPro" id="IPR002182">
    <property type="entry name" value="NB-ARC"/>
</dbReference>
<dbReference type="InterPro" id="IPR058922">
    <property type="entry name" value="WHD_DRP"/>
</dbReference>
<evidence type="ECO:0000256" key="1">
    <source>
        <dbReference type="ARBA" id="ARBA00002074"/>
    </source>
</evidence>
<dbReference type="PANTHER" id="PTHR23155">
    <property type="entry name" value="DISEASE RESISTANCE PROTEIN RP"/>
    <property type="match status" value="1"/>
</dbReference>
<comment type="function">
    <text evidence="1">Confers resistance to late blight (Phytophthora infestans) races carrying the avirulence gene Avr1. Resistance proteins guard the plant against pathogens that contain an appropriate avirulence protein via an indirect interaction with this avirulence protein. That triggers a defense system including the hypersensitive response, which restricts the pathogen growth.</text>
</comment>
<dbReference type="SUPFAM" id="SSF52540">
    <property type="entry name" value="P-loop containing nucleoside triphosphate hydrolases"/>
    <property type="match status" value="1"/>
</dbReference>
<dbReference type="Gene3D" id="1.10.10.10">
    <property type="entry name" value="Winged helix-like DNA-binding domain superfamily/Winged helix DNA-binding domain"/>
    <property type="match status" value="1"/>
</dbReference>
<keyword evidence="4" id="KW-0963">Cytoplasm</keyword>
<evidence type="ECO:0000256" key="5">
    <source>
        <dbReference type="ARBA" id="ARBA00022614"/>
    </source>
</evidence>
<evidence type="ECO:0000256" key="6">
    <source>
        <dbReference type="ARBA" id="ARBA00022667"/>
    </source>
</evidence>
<evidence type="ECO:0000256" key="10">
    <source>
        <dbReference type="ARBA" id="ARBA00022840"/>
    </source>
</evidence>
<reference evidence="14 15" key="1">
    <citation type="submission" date="2024-12" db="EMBL/GenBank/DDBJ databases">
        <title>The unique morphological basis and parallel evolutionary history of personate flowers in Penstemon.</title>
        <authorList>
            <person name="Depatie T.H."/>
            <person name="Wessinger C.A."/>
        </authorList>
    </citation>
    <scope>NUCLEOTIDE SEQUENCE [LARGE SCALE GENOMIC DNA]</scope>
    <source>
        <strain evidence="14">WTNN_2</strain>
        <tissue evidence="14">Leaf</tissue>
    </source>
</reference>
<evidence type="ECO:0000256" key="2">
    <source>
        <dbReference type="ARBA" id="ARBA00004496"/>
    </source>
</evidence>
<comment type="similarity">
    <text evidence="3">Belongs to the disease resistance NB-LRR family.</text>
</comment>
<dbReference type="GO" id="GO:0051607">
    <property type="term" value="P:defense response to virus"/>
    <property type="evidence" value="ECO:0007669"/>
    <property type="project" value="UniProtKB-ARBA"/>
</dbReference>
<evidence type="ECO:0000313" key="15">
    <source>
        <dbReference type="Proteomes" id="UP001634393"/>
    </source>
</evidence>
<evidence type="ECO:0000259" key="11">
    <source>
        <dbReference type="Pfam" id="PF00931"/>
    </source>
</evidence>
<feature type="domain" description="NB-ARC" evidence="11">
    <location>
        <begin position="1"/>
        <end position="146"/>
    </location>
</feature>
<dbReference type="Proteomes" id="UP001634393">
    <property type="component" value="Unassembled WGS sequence"/>
</dbReference>